<keyword evidence="16" id="KW-1185">Reference proteome</keyword>
<keyword evidence="6 14" id="KW-0349">Heme</keyword>
<keyword evidence="7 14" id="KW-0479">Metal-binding</keyword>
<keyword evidence="13" id="KW-0472">Membrane</keyword>
<dbReference type="PANTHER" id="PTHR24300:SF397">
    <property type="entry name" value="CYTOCHROME P450 2U1"/>
    <property type="match status" value="1"/>
</dbReference>
<dbReference type="GO" id="GO:0006082">
    <property type="term" value="P:organic acid metabolic process"/>
    <property type="evidence" value="ECO:0007669"/>
    <property type="project" value="TreeGrafter"/>
</dbReference>
<keyword evidence="9" id="KW-0492">Microsome</keyword>
<dbReference type="PRINTS" id="PR00463">
    <property type="entry name" value="EP450I"/>
</dbReference>
<dbReference type="GO" id="GO:0020037">
    <property type="term" value="F:heme binding"/>
    <property type="evidence" value="ECO:0007669"/>
    <property type="project" value="InterPro"/>
</dbReference>
<proteinExistence type="inferred from homology"/>
<evidence type="ECO:0000256" key="11">
    <source>
        <dbReference type="ARBA" id="ARBA00023004"/>
    </source>
</evidence>
<keyword evidence="12" id="KW-0503">Monooxygenase</keyword>
<keyword evidence="8" id="KW-0256">Endoplasmic reticulum</keyword>
<evidence type="ECO:0008006" key="17">
    <source>
        <dbReference type="Google" id="ProtNLM"/>
    </source>
</evidence>
<dbReference type="OrthoDB" id="1055148at2759"/>
<evidence type="ECO:0000256" key="6">
    <source>
        <dbReference type="ARBA" id="ARBA00022617"/>
    </source>
</evidence>
<organism evidence="15">
    <name type="scientific">Darwinula stevensoni</name>
    <dbReference type="NCBI Taxonomy" id="69355"/>
    <lineage>
        <taxon>Eukaryota</taxon>
        <taxon>Metazoa</taxon>
        <taxon>Ecdysozoa</taxon>
        <taxon>Arthropoda</taxon>
        <taxon>Crustacea</taxon>
        <taxon>Oligostraca</taxon>
        <taxon>Ostracoda</taxon>
        <taxon>Podocopa</taxon>
        <taxon>Podocopida</taxon>
        <taxon>Darwinulocopina</taxon>
        <taxon>Darwinuloidea</taxon>
        <taxon>Darwinulidae</taxon>
        <taxon>Darwinula</taxon>
    </lineage>
</organism>
<evidence type="ECO:0000313" key="16">
    <source>
        <dbReference type="Proteomes" id="UP000677054"/>
    </source>
</evidence>
<evidence type="ECO:0000313" key="15">
    <source>
        <dbReference type="EMBL" id="CAD7240438.1"/>
    </source>
</evidence>
<dbReference type="GO" id="GO:0005789">
    <property type="term" value="C:endoplasmic reticulum membrane"/>
    <property type="evidence" value="ECO:0007669"/>
    <property type="project" value="UniProtKB-SubCell"/>
</dbReference>
<dbReference type="Gene3D" id="1.10.630.10">
    <property type="entry name" value="Cytochrome P450"/>
    <property type="match status" value="1"/>
</dbReference>
<comment type="subcellular location">
    <subcellularLocation>
        <location evidence="4">Endoplasmic reticulum membrane</location>
        <topology evidence="4">Peripheral membrane protein</topology>
    </subcellularLocation>
    <subcellularLocation>
        <location evidence="3">Microsome membrane</location>
        <topology evidence="3">Peripheral membrane protein</topology>
    </subcellularLocation>
</comment>
<evidence type="ECO:0000256" key="13">
    <source>
        <dbReference type="ARBA" id="ARBA00023136"/>
    </source>
</evidence>
<dbReference type="Proteomes" id="UP000677054">
    <property type="component" value="Unassembled WGS sequence"/>
</dbReference>
<evidence type="ECO:0000256" key="7">
    <source>
        <dbReference type="ARBA" id="ARBA00022723"/>
    </source>
</evidence>
<comment type="function">
    <text evidence="2">May be involved in the metabolism of insect hormones and in the breakdown of synthetic insecticides.</text>
</comment>
<dbReference type="GO" id="GO:0008395">
    <property type="term" value="F:steroid hydroxylase activity"/>
    <property type="evidence" value="ECO:0007669"/>
    <property type="project" value="TreeGrafter"/>
</dbReference>
<evidence type="ECO:0000256" key="1">
    <source>
        <dbReference type="ARBA" id="ARBA00001971"/>
    </source>
</evidence>
<accession>A0A7R9A255</accession>
<comment type="cofactor">
    <cofactor evidence="1 14">
        <name>heme</name>
        <dbReference type="ChEBI" id="CHEBI:30413"/>
    </cofactor>
</comment>
<dbReference type="GO" id="GO:0005506">
    <property type="term" value="F:iron ion binding"/>
    <property type="evidence" value="ECO:0007669"/>
    <property type="project" value="InterPro"/>
</dbReference>
<dbReference type="SUPFAM" id="SSF48264">
    <property type="entry name" value="Cytochrome P450"/>
    <property type="match status" value="1"/>
</dbReference>
<evidence type="ECO:0000256" key="14">
    <source>
        <dbReference type="PIRSR" id="PIRSR602401-1"/>
    </source>
</evidence>
<dbReference type="FunFam" id="1.10.630.10:FF:000238">
    <property type="entry name" value="Cytochrome P450 2A6"/>
    <property type="match status" value="1"/>
</dbReference>
<dbReference type="PANTHER" id="PTHR24300">
    <property type="entry name" value="CYTOCHROME P450 508A4-RELATED"/>
    <property type="match status" value="1"/>
</dbReference>
<evidence type="ECO:0000256" key="3">
    <source>
        <dbReference type="ARBA" id="ARBA00004174"/>
    </source>
</evidence>
<gene>
    <name evidence="15" type="ORF">DSTB1V02_LOCUS462</name>
</gene>
<evidence type="ECO:0000256" key="10">
    <source>
        <dbReference type="ARBA" id="ARBA00023002"/>
    </source>
</evidence>
<feature type="binding site" description="axial binding residue" evidence="14">
    <location>
        <position position="168"/>
    </location>
    <ligand>
        <name>heme</name>
        <dbReference type="ChEBI" id="CHEBI:30413"/>
    </ligand>
    <ligandPart>
        <name>Fe</name>
        <dbReference type="ChEBI" id="CHEBI:18248"/>
    </ligandPart>
</feature>
<evidence type="ECO:0000256" key="4">
    <source>
        <dbReference type="ARBA" id="ARBA00004406"/>
    </source>
</evidence>
<keyword evidence="11 14" id="KW-0408">Iron</keyword>
<evidence type="ECO:0000256" key="8">
    <source>
        <dbReference type="ARBA" id="ARBA00022824"/>
    </source>
</evidence>
<dbReference type="Pfam" id="PF00067">
    <property type="entry name" value="p450"/>
    <property type="match status" value="1"/>
</dbReference>
<evidence type="ECO:0000256" key="12">
    <source>
        <dbReference type="ARBA" id="ARBA00023033"/>
    </source>
</evidence>
<dbReference type="InterPro" id="IPR001128">
    <property type="entry name" value="Cyt_P450"/>
</dbReference>
<name>A0A7R9A255_9CRUS</name>
<dbReference type="GO" id="GO:0006805">
    <property type="term" value="P:xenobiotic metabolic process"/>
    <property type="evidence" value="ECO:0007669"/>
    <property type="project" value="TreeGrafter"/>
</dbReference>
<dbReference type="GO" id="GO:0016712">
    <property type="term" value="F:oxidoreductase activity, acting on paired donors, with incorporation or reduction of molecular oxygen, reduced flavin or flavoprotein as one donor, and incorporation of one atom of oxygen"/>
    <property type="evidence" value="ECO:0007669"/>
    <property type="project" value="TreeGrafter"/>
</dbReference>
<dbReference type="InterPro" id="IPR002401">
    <property type="entry name" value="Cyt_P450_E_grp-I"/>
</dbReference>
<dbReference type="EMBL" id="LR899549">
    <property type="protein sequence ID" value="CAD7240438.1"/>
    <property type="molecule type" value="Genomic_DNA"/>
</dbReference>
<comment type="similarity">
    <text evidence="5">Belongs to the cytochrome P450 family.</text>
</comment>
<sequence>MAQQKARGEDNPNFSEYVLQVNISNLFIAGSDTTANTIRWCVLFLLCHPEIQEKLQTEVDSIVGPDRLPSLNDRHRMPYTQAFIMEVQRLANLIPFGLAHLATEDTEVAGYRFPKGTTFLANMWSFHMDPKFWPDPEKFDPERFLNPDGSVKTKVPSFLPFLLGKRQCLGESLALMELFLFLTIFMQKFIFRTTTGRPHPKAEAVGNFIVNPPKPYQFLVEERKH</sequence>
<reference evidence="15" key="1">
    <citation type="submission" date="2020-11" db="EMBL/GenBank/DDBJ databases">
        <authorList>
            <person name="Tran Van P."/>
        </authorList>
    </citation>
    <scope>NUCLEOTIDE SEQUENCE</scope>
</reference>
<evidence type="ECO:0000256" key="2">
    <source>
        <dbReference type="ARBA" id="ARBA00003690"/>
    </source>
</evidence>
<dbReference type="InterPro" id="IPR050182">
    <property type="entry name" value="Cytochrome_P450_fam2"/>
</dbReference>
<dbReference type="AlphaFoldDB" id="A0A7R9A255"/>
<evidence type="ECO:0000256" key="5">
    <source>
        <dbReference type="ARBA" id="ARBA00010617"/>
    </source>
</evidence>
<evidence type="ECO:0000256" key="9">
    <source>
        <dbReference type="ARBA" id="ARBA00022848"/>
    </source>
</evidence>
<dbReference type="InterPro" id="IPR036396">
    <property type="entry name" value="Cyt_P450_sf"/>
</dbReference>
<dbReference type="EMBL" id="CAJPEV010000032">
    <property type="protein sequence ID" value="CAG0879150.1"/>
    <property type="molecule type" value="Genomic_DNA"/>
</dbReference>
<dbReference type="PRINTS" id="PR00385">
    <property type="entry name" value="P450"/>
</dbReference>
<keyword evidence="10" id="KW-0560">Oxidoreductase</keyword>
<protein>
    <recommendedName>
        <fullName evidence="17">Cytochrome P450</fullName>
    </recommendedName>
</protein>